<dbReference type="AlphaFoldDB" id="A0A7K6ADJ9"/>
<evidence type="ECO:0000256" key="3">
    <source>
        <dbReference type="ARBA" id="ARBA00022801"/>
    </source>
</evidence>
<dbReference type="InterPro" id="IPR036157">
    <property type="entry name" value="dUTPase-like_sf"/>
</dbReference>
<dbReference type="InterPro" id="IPR001969">
    <property type="entry name" value="Aspartic_peptidase_AS"/>
</dbReference>
<dbReference type="PANTHER" id="PTHR19422:SF123">
    <property type="entry name" value="RT1 CLASS I, LOCUS CE15"/>
    <property type="match status" value="1"/>
</dbReference>
<dbReference type="EMBL" id="VZRK01001182">
    <property type="protein sequence ID" value="NWU88045.1"/>
    <property type="molecule type" value="Genomic_DNA"/>
</dbReference>
<feature type="non-terminal residue" evidence="5">
    <location>
        <position position="122"/>
    </location>
</feature>
<dbReference type="InterPro" id="IPR033704">
    <property type="entry name" value="dUTPase_trimeric"/>
</dbReference>
<evidence type="ECO:0000313" key="5">
    <source>
        <dbReference type="EMBL" id="NWU88045.1"/>
    </source>
</evidence>
<dbReference type="PROSITE" id="PS50175">
    <property type="entry name" value="ASP_PROT_RETROV"/>
    <property type="match status" value="1"/>
</dbReference>
<evidence type="ECO:0000256" key="2">
    <source>
        <dbReference type="ARBA" id="ARBA00022750"/>
    </source>
</evidence>
<dbReference type="PROSITE" id="PS00141">
    <property type="entry name" value="ASP_PROTEASE"/>
    <property type="match status" value="1"/>
</dbReference>
<dbReference type="Proteomes" id="UP000550309">
    <property type="component" value="Unassembled WGS sequence"/>
</dbReference>
<keyword evidence="1" id="KW-0645">Protease</keyword>
<reference evidence="5 6" key="1">
    <citation type="submission" date="2019-09" db="EMBL/GenBank/DDBJ databases">
        <title>Bird 10,000 Genomes (B10K) Project - Family phase.</title>
        <authorList>
            <person name="Zhang G."/>
        </authorList>
    </citation>
    <scope>NUCLEOTIDE SEQUENCE [LARGE SCALE GENOMIC DNA]</scope>
    <source>
        <strain evidence="5">B10K-DU-028-75</strain>
        <tissue evidence="5">Mixed tissue sample</tissue>
    </source>
</reference>
<dbReference type="InterPro" id="IPR029054">
    <property type="entry name" value="dUTPase-like"/>
</dbReference>
<dbReference type="PANTHER" id="PTHR19422">
    <property type="entry name" value="GAG RETROVIRAL POLYPROTEIN"/>
    <property type="match status" value="1"/>
</dbReference>
<sequence>CGALLLGRSSTALNGLVVVPGLIDADYVGEIKIMIQTHFPPMIVPAGSRIAQLVPLPQLTEEASATELPSRGTQGFGSIGGLALLTMPMNTRTLMPITLTYGSRTVRLRALLDSGADITIVS</sequence>
<organism evidence="5 6">
    <name type="scientific">Onychorhynchus coronatus</name>
    <name type="common">Royal flycatcher</name>
    <dbReference type="NCBI Taxonomy" id="360224"/>
    <lineage>
        <taxon>Eukaryota</taxon>
        <taxon>Metazoa</taxon>
        <taxon>Chordata</taxon>
        <taxon>Craniata</taxon>
        <taxon>Vertebrata</taxon>
        <taxon>Euteleostomi</taxon>
        <taxon>Archelosauria</taxon>
        <taxon>Archosauria</taxon>
        <taxon>Dinosauria</taxon>
        <taxon>Saurischia</taxon>
        <taxon>Theropoda</taxon>
        <taxon>Coelurosauria</taxon>
        <taxon>Aves</taxon>
        <taxon>Neognathae</taxon>
        <taxon>Neoaves</taxon>
        <taxon>Telluraves</taxon>
        <taxon>Australaves</taxon>
        <taxon>Passeriformes</taxon>
        <taxon>Tyrannidae</taxon>
        <taxon>Onychorhynchus</taxon>
    </lineage>
</organism>
<dbReference type="OrthoDB" id="9900537at2759"/>
<feature type="domain" description="Peptidase A2" evidence="4">
    <location>
        <begin position="108"/>
        <end position="122"/>
    </location>
</feature>
<dbReference type="CDD" id="cd07557">
    <property type="entry name" value="trimeric_dUTPase"/>
    <property type="match status" value="1"/>
</dbReference>
<keyword evidence="3" id="KW-0378">Hydrolase</keyword>
<proteinExistence type="predicted"/>
<dbReference type="InterPro" id="IPR051592">
    <property type="entry name" value="HERV-K_Pro_peptidase_A2"/>
</dbReference>
<keyword evidence="6" id="KW-1185">Reference proteome</keyword>
<dbReference type="InterPro" id="IPR001995">
    <property type="entry name" value="Peptidase_A2_cat"/>
</dbReference>
<keyword evidence="2" id="KW-0064">Aspartyl protease</keyword>
<evidence type="ECO:0000259" key="4">
    <source>
        <dbReference type="PROSITE" id="PS50175"/>
    </source>
</evidence>
<dbReference type="SUPFAM" id="SSF51283">
    <property type="entry name" value="dUTPase-like"/>
    <property type="match status" value="1"/>
</dbReference>
<dbReference type="Pfam" id="PF00692">
    <property type="entry name" value="dUTPase"/>
    <property type="match status" value="1"/>
</dbReference>
<name>A0A7K6ADJ9_ONYCO</name>
<dbReference type="GO" id="GO:0006508">
    <property type="term" value="P:proteolysis"/>
    <property type="evidence" value="ECO:0007669"/>
    <property type="project" value="UniProtKB-KW"/>
</dbReference>
<dbReference type="Gene3D" id="2.70.40.10">
    <property type="match status" value="1"/>
</dbReference>
<dbReference type="GO" id="GO:0004190">
    <property type="term" value="F:aspartic-type endopeptidase activity"/>
    <property type="evidence" value="ECO:0007669"/>
    <property type="project" value="UniProtKB-KW"/>
</dbReference>
<protein>
    <submittedName>
        <fullName evidence="5">POK9 protein</fullName>
    </submittedName>
</protein>
<evidence type="ECO:0000256" key="1">
    <source>
        <dbReference type="ARBA" id="ARBA00022670"/>
    </source>
</evidence>
<evidence type="ECO:0000313" key="6">
    <source>
        <dbReference type="Proteomes" id="UP000550309"/>
    </source>
</evidence>
<comment type="caution">
    <text evidence="5">The sequence shown here is derived from an EMBL/GenBank/DDBJ whole genome shotgun (WGS) entry which is preliminary data.</text>
</comment>
<accession>A0A7K6ADJ9</accession>
<feature type="non-terminal residue" evidence="5">
    <location>
        <position position="1"/>
    </location>
</feature>
<gene>
    <name evidence="5" type="primary">Ervk9_1</name>
    <name evidence="5" type="ORF">ONYCOR_R05773</name>
</gene>